<evidence type="ECO:0000313" key="1">
    <source>
        <dbReference type="EMBL" id="KAK1857918.1"/>
    </source>
</evidence>
<accession>A0ACC3BJ17</accession>
<protein>
    <submittedName>
        <fullName evidence="1">Uncharacterized protein</fullName>
    </submittedName>
</protein>
<dbReference type="Proteomes" id="UP000798662">
    <property type="component" value="Chromosome 1"/>
</dbReference>
<sequence>MDSLIAISGRDFVLMASDVTSARSIVVMKEDMDKIMELDEHKLLGFAGEPGDCTAFTEYIQKNVHLFALRSGITLDTHAVGNFTRNELAVALRKRPYNANMLLAGYDEHVGPSLYYLDYLATLHKMDFSALGYASFFVLSTLDRHWKKKCVVLACGISTLLSRFPAVTTQHSEGSSVIVFPGQFLTLCPCRSSRGCCPPCVSSFLVPVSWCAA</sequence>
<reference evidence="1" key="1">
    <citation type="submission" date="2019-11" db="EMBL/GenBank/DDBJ databases">
        <title>Nori genome reveals adaptations in red seaweeds to the harsh intertidal environment.</title>
        <authorList>
            <person name="Wang D."/>
            <person name="Mao Y."/>
        </authorList>
    </citation>
    <scope>NUCLEOTIDE SEQUENCE</scope>
    <source>
        <tissue evidence="1">Gametophyte</tissue>
    </source>
</reference>
<comment type="caution">
    <text evidence="1">The sequence shown here is derived from an EMBL/GenBank/DDBJ whole genome shotgun (WGS) entry which is preliminary data.</text>
</comment>
<keyword evidence="2" id="KW-1185">Reference proteome</keyword>
<name>A0ACC3BJ17_PYRYE</name>
<dbReference type="EMBL" id="CM020618">
    <property type="protein sequence ID" value="KAK1857918.1"/>
    <property type="molecule type" value="Genomic_DNA"/>
</dbReference>
<evidence type="ECO:0000313" key="2">
    <source>
        <dbReference type="Proteomes" id="UP000798662"/>
    </source>
</evidence>
<proteinExistence type="predicted"/>
<gene>
    <name evidence="1" type="ORF">I4F81_000532</name>
</gene>
<organism evidence="1 2">
    <name type="scientific">Pyropia yezoensis</name>
    <name type="common">Susabi-nori</name>
    <name type="synonym">Porphyra yezoensis</name>
    <dbReference type="NCBI Taxonomy" id="2788"/>
    <lineage>
        <taxon>Eukaryota</taxon>
        <taxon>Rhodophyta</taxon>
        <taxon>Bangiophyceae</taxon>
        <taxon>Bangiales</taxon>
        <taxon>Bangiaceae</taxon>
        <taxon>Pyropia</taxon>
    </lineage>
</organism>